<feature type="region of interest" description="Disordered" evidence="1">
    <location>
        <begin position="31"/>
        <end position="63"/>
    </location>
</feature>
<organism evidence="2 3">
    <name type="scientific">Ophiocordyceps australis</name>
    <dbReference type="NCBI Taxonomy" id="1399860"/>
    <lineage>
        <taxon>Eukaryota</taxon>
        <taxon>Fungi</taxon>
        <taxon>Dikarya</taxon>
        <taxon>Ascomycota</taxon>
        <taxon>Pezizomycotina</taxon>
        <taxon>Sordariomycetes</taxon>
        <taxon>Hypocreomycetidae</taxon>
        <taxon>Hypocreales</taxon>
        <taxon>Ophiocordycipitaceae</taxon>
        <taxon>Ophiocordyceps</taxon>
    </lineage>
</organism>
<dbReference type="InterPro" id="IPR018790">
    <property type="entry name" value="DUF2358"/>
</dbReference>
<name>A0A2C5Y727_9HYPO</name>
<evidence type="ECO:0000256" key="1">
    <source>
        <dbReference type="SAM" id="MobiDB-lite"/>
    </source>
</evidence>
<feature type="compositionally biased region" description="Polar residues" evidence="1">
    <location>
        <begin position="31"/>
        <end position="43"/>
    </location>
</feature>
<reference evidence="2 3" key="1">
    <citation type="submission" date="2017-06" db="EMBL/GenBank/DDBJ databases">
        <title>Ant-infecting Ophiocordyceps genomes reveal a high diversity of potential behavioral manipulation genes and a possible major role for enterotoxins.</title>
        <authorList>
            <person name="De Bekker C."/>
            <person name="Evans H.C."/>
            <person name="Brachmann A."/>
            <person name="Hughes D.P."/>
        </authorList>
    </citation>
    <scope>NUCLEOTIDE SEQUENCE [LARGE SCALE GENOMIC DNA]</scope>
    <source>
        <strain evidence="2 3">Map64</strain>
    </source>
</reference>
<proteinExistence type="predicted"/>
<dbReference type="PANTHER" id="PTHR31094:SF2">
    <property type="entry name" value="RIKEN CDNA 2310061I04 GENE"/>
    <property type="match status" value="1"/>
</dbReference>
<dbReference type="InterPro" id="IPR031342">
    <property type="entry name" value="Mug163-like"/>
</dbReference>
<protein>
    <submittedName>
        <fullName evidence="2">Uncharacterized protein</fullName>
    </submittedName>
</protein>
<comment type="caution">
    <text evidence="2">The sequence shown here is derived from an EMBL/GenBank/DDBJ whole genome shotgun (WGS) entry which is preliminary data.</text>
</comment>
<gene>
    <name evidence="2" type="ORF">CDD81_6742</name>
</gene>
<dbReference type="Proteomes" id="UP000226192">
    <property type="component" value="Unassembled WGS sequence"/>
</dbReference>
<dbReference type="PANTHER" id="PTHR31094">
    <property type="entry name" value="RIKEN CDNA 2310061I04 GENE"/>
    <property type="match status" value="1"/>
</dbReference>
<dbReference type="OrthoDB" id="5329385at2759"/>
<dbReference type="EMBL" id="NJET01000064">
    <property type="protein sequence ID" value="PHH62754.1"/>
    <property type="molecule type" value="Genomic_DNA"/>
</dbReference>
<dbReference type="STRING" id="1399860.A0A2C5Y727"/>
<sequence length="295" mass="32789">MAASLRTAFTVRSSCSSRAVLTSLPASQRLVSSAQPSVQHSGDSNPPLPLAASPPKSPLPARHGQVARQLSLFDTSRVCYAAKGGDQGPDPNKAKLGKTLKILQEHLPTVLQYPLPQSILAPNISLRLFPTTHPHLPIVSGRVAYSAALWTSPIAWNRVPIIGNVRLEILAERMMSEPLYFMPRRDGALQEQLLVRWCEKRRKAGNHDKPYRFSSSFWNPKGVEPTKAFYGLFIFDFDSQGRILNHTIEQTYEGTHWEKGMGAKFVDLTDWLLGGIKNPGKSPVPMFETLKKRRG</sequence>
<evidence type="ECO:0000313" key="2">
    <source>
        <dbReference type="EMBL" id="PHH62754.1"/>
    </source>
</evidence>
<accession>A0A2C5Y727</accession>
<keyword evidence="3" id="KW-1185">Reference proteome</keyword>
<dbReference type="AlphaFoldDB" id="A0A2C5Y727"/>
<evidence type="ECO:0000313" key="3">
    <source>
        <dbReference type="Proteomes" id="UP000226192"/>
    </source>
</evidence>
<dbReference type="Pfam" id="PF17119">
    <property type="entry name" value="MMU163"/>
    <property type="match status" value="2"/>
</dbReference>